<evidence type="ECO:0000313" key="3">
    <source>
        <dbReference type="Proteomes" id="UP000807504"/>
    </source>
</evidence>
<feature type="region of interest" description="Disordered" evidence="1">
    <location>
        <begin position="129"/>
        <end position="148"/>
    </location>
</feature>
<comment type="caution">
    <text evidence="2">The sequence shown here is derived from an EMBL/GenBank/DDBJ whole genome shotgun (WGS) entry which is preliminary data.</text>
</comment>
<evidence type="ECO:0000313" key="2">
    <source>
        <dbReference type="EMBL" id="KAF8793152.1"/>
    </source>
</evidence>
<dbReference type="EMBL" id="JABXBU010000003">
    <property type="protein sequence ID" value="KAF8793152.1"/>
    <property type="molecule type" value="Genomic_DNA"/>
</dbReference>
<reference evidence="2" key="2">
    <citation type="submission" date="2020-06" db="EMBL/GenBank/DDBJ databases">
        <authorList>
            <person name="Sheffer M."/>
        </authorList>
    </citation>
    <scope>NUCLEOTIDE SEQUENCE</scope>
</reference>
<name>A0A8T0FRB0_ARGBR</name>
<gene>
    <name evidence="2" type="ORF">HNY73_004672</name>
</gene>
<dbReference type="Proteomes" id="UP000807504">
    <property type="component" value="Unassembled WGS sequence"/>
</dbReference>
<keyword evidence="3" id="KW-1185">Reference proteome</keyword>
<evidence type="ECO:0000256" key="1">
    <source>
        <dbReference type="SAM" id="MobiDB-lite"/>
    </source>
</evidence>
<organism evidence="2 3">
    <name type="scientific">Argiope bruennichi</name>
    <name type="common">Wasp spider</name>
    <name type="synonym">Aranea bruennichi</name>
    <dbReference type="NCBI Taxonomy" id="94029"/>
    <lineage>
        <taxon>Eukaryota</taxon>
        <taxon>Metazoa</taxon>
        <taxon>Ecdysozoa</taxon>
        <taxon>Arthropoda</taxon>
        <taxon>Chelicerata</taxon>
        <taxon>Arachnida</taxon>
        <taxon>Araneae</taxon>
        <taxon>Araneomorphae</taxon>
        <taxon>Entelegynae</taxon>
        <taxon>Araneoidea</taxon>
        <taxon>Araneidae</taxon>
        <taxon>Argiope</taxon>
    </lineage>
</organism>
<protein>
    <submittedName>
        <fullName evidence="2">Uncharacterized protein</fullName>
    </submittedName>
</protein>
<accession>A0A8T0FRB0</accession>
<feature type="compositionally biased region" description="Basic and acidic residues" evidence="1">
    <location>
        <begin position="137"/>
        <end position="148"/>
    </location>
</feature>
<proteinExistence type="predicted"/>
<dbReference type="AlphaFoldDB" id="A0A8T0FRB0"/>
<reference evidence="2" key="1">
    <citation type="journal article" date="2020" name="bioRxiv">
        <title>Chromosome-level reference genome of the European wasp spider Argiope bruennichi: a resource for studies on range expansion and evolutionary adaptation.</title>
        <authorList>
            <person name="Sheffer M.M."/>
            <person name="Hoppe A."/>
            <person name="Krehenwinkel H."/>
            <person name="Uhl G."/>
            <person name="Kuss A.W."/>
            <person name="Jensen L."/>
            <person name="Jensen C."/>
            <person name="Gillespie R.G."/>
            <person name="Hoff K.J."/>
            <person name="Prost S."/>
        </authorList>
    </citation>
    <scope>NUCLEOTIDE SEQUENCE</scope>
</reference>
<sequence>MLLLLIFSHSSSNSRDSSQEIMVKMDLSFQNNYEILVFSLPLFDKLENKPHLHPTYQKNISRSPTKLKYVAKYEDAYLKTIPQKAFLSGGVGGWEVGGGNTNPILILSYLSPINETKLGLTERKTHEKRFCYSTNKPRHETQKEQQQQ</sequence>